<organism evidence="2">
    <name type="scientific">marine sediment metagenome</name>
    <dbReference type="NCBI Taxonomy" id="412755"/>
    <lineage>
        <taxon>unclassified sequences</taxon>
        <taxon>metagenomes</taxon>
        <taxon>ecological metagenomes</taxon>
    </lineage>
</organism>
<name>A0A0F9EHE4_9ZZZZ</name>
<feature type="non-terminal residue" evidence="2">
    <location>
        <position position="83"/>
    </location>
</feature>
<protein>
    <submittedName>
        <fullName evidence="2">Uncharacterized protein</fullName>
    </submittedName>
</protein>
<reference evidence="2" key="1">
    <citation type="journal article" date="2015" name="Nature">
        <title>Complex archaea that bridge the gap between prokaryotes and eukaryotes.</title>
        <authorList>
            <person name="Spang A."/>
            <person name="Saw J.H."/>
            <person name="Jorgensen S.L."/>
            <person name="Zaremba-Niedzwiedzka K."/>
            <person name="Martijn J."/>
            <person name="Lind A.E."/>
            <person name="van Eijk R."/>
            <person name="Schleper C."/>
            <person name="Guy L."/>
            <person name="Ettema T.J."/>
        </authorList>
    </citation>
    <scope>NUCLEOTIDE SEQUENCE</scope>
</reference>
<evidence type="ECO:0000313" key="2">
    <source>
        <dbReference type="EMBL" id="KKL73523.1"/>
    </source>
</evidence>
<evidence type="ECO:0000256" key="1">
    <source>
        <dbReference type="SAM" id="MobiDB-lite"/>
    </source>
</evidence>
<accession>A0A0F9EHE4</accession>
<proteinExistence type="predicted"/>
<gene>
    <name evidence="2" type="ORF">LCGC14_2074060</name>
</gene>
<dbReference type="EMBL" id="LAZR01024934">
    <property type="protein sequence ID" value="KKL73523.1"/>
    <property type="molecule type" value="Genomic_DNA"/>
</dbReference>
<sequence>MGHVRKQKAAADDLGYPSFSGRSRGIYPHPAGDATNRKNRIVFARSFIYTSLFLFDRYFADRWWIKKNIPLCQEVGNRSLNEY</sequence>
<feature type="region of interest" description="Disordered" evidence="1">
    <location>
        <begin position="1"/>
        <end position="34"/>
    </location>
</feature>
<comment type="caution">
    <text evidence="2">The sequence shown here is derived from an EMBL/GenBank/DDBJ whole genome shotgun (WGS) entry which is preliminary data.</text>
</comment>
<dbReference type="AlphaFoldDB" id="A0A0F9EHE4"/>